<dbReference type="AlphaFoldDB" id="A0A4Y2CSE4"/>
<dbReference type="Proteomes" id="UP000499080">
    <property type="component" value="Unassembled WGS sequence"/>
</dbReference>
<organism evidence="1 2">
    <name type="scientific">Araneus ventricosus</name>
    <name type="common">Orbweaver spider</name>
    <name type="synonym">Epeira ventricosa</name>
    <dbReference type="NCBI Taxonomy" id="182803"/>
    <lineage>
        <taxon>Eukaryota</taxon>
        <taxon>Metazoa</taxon>
        <taxon>Ecdysozoa</taxon>
        <taxon>Arthropoda</taxon>
        <taxon>Chelicerata</taxon>
        <taxon>Arachnida</taxon>
        <taxon>Araneae</taxon>
        <taxon>Araneomorphae</taxon>
        <taxon>Entelegynae</taxon>
        <taxon>Araneoidea</taxon>
        <taxon>Araneidae</taxon>
        <taxon>Araneus</taxon>
    </lineage>
</organism>
<protein>
    <submittedName>
        <fullName evidence="1">Uncharacterized protein</fullName>
    </submittedName>
</protein>
<name>A0A4Y2CSE4_ARAVE</name>
<dbReference type="EMBL" id="BGPR01000241">
    <property type="protein sequence ID" value="GBM07330.1"/>
    <property type="molecule type" value="Genomic_DNA"/>
</dbReference>
<keyword evidence="2" id="KW-1185">Reference proteome</keyword>
<accession>A0A4Y2CSE4</accession>
<comment type="caution">
    <text evidence="1">The sequence shown here is derived from an EMBL/GenBank/DDBJ whole genome shotgun (WGS) entry which is preliminary data.</text>
</comment>
<proteinExistence type="predicted"/>
<evidence type="ECO:0000313" key="1">
    <source>
        <dbReference type="EMBL" id="GBM07330.1"/>
    </source>
</evidence>
<sequence length="173" mass="19616">MLRQGGSNSTCGYHSYATGCCPDWGERGLPILTSNESVFCMQWRSDWEARGVWIDAAPFSEDNGGQIYMCISDYFFNLNMTRGRKNIMPLASLYLSLRYLCRSSVRGPTSPRVCARLTDLRDTTAASLRFLALFVIRCPLIIFGRYQLISKTNGRLESLRVVDCKTTRVRRSA</sequence>
<gene>
    <name evidence="1" type="ORF">AVEN_187876_1</name>
</gene>
<evidence type="ECO:0000313" key="2">
    <source>
        <dbReference type="Proteomes" id="UP000499080"/>
    </source>
</evidence>
<reference evidence="1 2" key="1">
    <citation type="journal article" date="2019" name="Sci. Rep.">
        <title>Orb-weaving spider Araneus ventricosus genome elucidates the spidroin gene catalogue.</title>
        <authorList>
            <person name="Kono N."/>
            <person name="Nakamura H."/>
            <person name="Ohtoshi R."/>
            <person name="Moran D.A.P."/>
            <person name="Shinohara A."/>
            <person name="Yoshida Y."/>
            <person name="Fujiwara M."/>
            <person name="Mori M."/>
            <person name="Tomita M."/>
            <person name="Arakawa K."/>
        </authorList>
    </citation>
    <scope>NUCLEOTIDE SEQUENCE [LARGE SCALE GENOMIC DNA]</scope>
</reference>